<keyword evidence="2" id="KW-1185">Reference proteome</keyword>
<proteinExistence type="predicted"/>
<dbReference type="STRING" id="889306.KP78_37020"/>
<gene>
    <name evidence="1" type="ORF">KP78_37020</name>
</gene>
<evidence type="ECO:0000313" key="1">
    <source>
        <dbReference type="EMBL" id="KIL43878.1"/>
    </source>
</evidence>
<accession>A0A0C2VIP9</accession>
<protein>
    <submittedName>
        <fullName evidence="1">Uncharacterized protein</fullName>
    </submittedName>
</protein>
<name>A0A0C2VIP9_9BACL</name>
<dbReference type="Proteomes" id="UP000031938">
    <property type="component" value="Unassembled WGS sequence"/>
</dbReference>
<reference evidence="1 2" key="1">
    <citation type="submission" date="2015-01" db="EMBL/GenBank/DDBJ databases">
        <title>Genome sequencing of Jeotgalibacillus soli.</title>
        <authorList>
            <person name="Goh K.M."/>
            <person name="Chan K.-G."/>
            <person name="Yaakop A.S."/>
            <person name="Ee R."/>
            <person name="Gan H.M."/>
            <person name="Chan C.S."/>
        </authorList>
    </citation>
    <scope>NUCLEOTIDE SEQUENCE [LARGE SCALE GENOMIC DNA]</scope>
    <source>
        <strain evidence="1 2">P9</strain>
    </source>
</reference>
<dbReference type="EMBL" id="JXRP01000020">
    <property type="protein sequence ID" value="KIL43878.1"/>
    <property type="molecule type" value="Genomic_DNA"/>
</dbReference>
<dbReference type="AlphaFoldDB" id="A0A0C2VIP9"/>
<comment type="caution">
    <text evidence="1">The sequence shown here is derived from an EMBL/GenBank/DDBJ whole genome shotgun (WGS) entry which is preliminary data.</text>
</comment>
<dbReference type="PATRIC" id="fig|889306.3.peg.3718"/>
<evidence type="ECO:0000313" key="2">
    <source>
        <dbReference type="Proteomes" id="UP000031938"/>
    </source>
</evidence>
<organism evidence="1 2">
    <name type="scientific">Jeotgalibacillus soli</name>
    <dbReference type="NCBI Taxonomy" id="889306"/>
    <lineage>
        <taxon>Bacteria</taxon>
        <taxon>Bacillati</taxon>
        <taxon>Bacillota</taxon>
        <taxon>Bacilli</taxon>
        <taxon>Bacillales</taxon>
        <taxon>Caryophanaceae</taxon>
        <taxon>Jeotgalibacillus</taxon>
    </lineage>
</organism>
<sequence length="41" mass="4834">MLFDSEKNPGSFFSQEKRNFCVDPDENVESSRTLAYDYVHM</sequence>